<evidence type="ECO:0000313" key="1">
    <source>
        <dbReference type="EMBL" id="PLW33941.1"/>
    </source>
</evidence>
<evidence type="ECO:0000313" key="2">
    <source>
        <dbReference type="Proteomes" id="UP000235388"/>
    </source>
</evidence>
<comment type="caution">
    <text evidence="1">The sequence shown here is derived from an EMBL/GenBank/DDBJ whole genome shotgun (WGS) entry which is preliminary data.</text>
</comment>
<accession>A0A2N5U870</accession>
<proteinExistence type="predicted"/>
<keyword evidence="2" id="KW-1185">Reference proteome</keyword>
<dbReference type="AlphaFoldDB" id="A0A2N5U870"/>
<protein>
    <submittedName>
        <fullName evidence="1">Uncharacterized protein</fullName>
    </submittedName>
</protein>
<reference evidence="1 2" key="1">
    <citation type="submission" date="2017-11" db="EMBL/GenBank/DDBJ databases">
        <title>De novo assembly and phasing of dikaryotic genomes from two isolates of Puccinia coronata f. sp. avenae, the causal agent of oat crown rust.</title>
        <authorList>
            <person name="Miller M.E."/>
            <person name="Zhang Y."/>
            <person name="Omidvar V."/>
            <person name="Sperschneider J."/>
            <person name="Schwessinger B."/>
            <person name="Raley C."/>
            <person name="Palmer J.M."/>
            <person name="Garnica D."/>
            <person name="Upadhyaya N."/>
            <person name="Rathjen J."/>
            <person name="Taylor J.M."/>
            <person name="Park R.F."/>
            <person name="Dodds P.N."/>
            <person name="Hirsch C.D."/>
            <person name="Kianian S.F."/>
            <person name="Figueroa M."/>
        </authorList>
    </citation>
    <scope>NUCLEOTIDE SEQUENCE [LARGE SCALE GENOMIC DNA]</scope>
    <source>
        <strain evidence="1">12NC29</strain>
    </source>
</reference>
<name>A0A2N5U870_9BASI</name>
<dbReference type="EMBL" id="PGCJ01000288">
    <property type="protein sequence ID" value="PLW33941.1"/>
    <property type="molecule type" value="Genomic_DNA"/>
</dbReference>
<organism evidence="1 2">
    <name type="scientific">Puccinia coronata f. sp. avenae</name>
    <dbReference type="NCBI Taxonomy" id="200324"/>
    <lineage>
        <taxon>Eukaryota</taxon>
        <taxon>Fungi</taxon>
        <taxon>Dikarya</taxon>
        <taxon>Basidiomycota</taxon>
        <taxon>Pucciniomycotina</taxon>
        <taxon>Pucciniomycetes</taxon>
        <taxon>Pucciniales</taxon>
        <taxon>Pucciniaceae</taxon>
        <taxon>Puccinia</taxon>
    </lineage>
</organism>
<sequence length="228" mass="24954">MVRNFEVCHRDASLVVPVYHSSREIIGKPKLNTELTEPEQFAREINKRSIFSFAGGEGDNWLLLGLPAHQVFILKSEEPSDRAARERAVAPIRIGEAAEGSQIRSGIDKRVVGGTGKISEHMGEGLPMLNARAFQELREIADGKRDIGSGGRAEITERTNRASIVDPQRFESIQVRNSSLVELTIGNKRSGGRATGLHANASSIYCSLPFFANQAGFLCSSARFPLVH</sequence>
<dbReference type="Proteomes" id="UP000235388">
    <property type="component" value="Unassembled WGS sequence"/>
</dbReference>
<gene>
    <name evidence="1" type="ORF">PCANC_20801</name>
</gene>